<sequence length="173" mass="19693">MEAVYGWIRNIVCYLCLFNIFLQALPGENFKKYVRFFGGLLLIVMVLGPLADMANLSESFEQAWRLGSLREQAEDMRITGQGIEELREDKINEAYRKELKRQVEDVVRAYGMEPVKVELQFSENAEGIRGISGADLQISGGEEDFEKKASDIKNELLEVYHISAGHINISIQE</sequence>
<dbReference type="EMBL" id="SRZB01000028">
    <property type="protein sequence ID" value="TGX97622.1"/>
    <property type="molecule type" value="Genomic_DNA"/>
</dbReference>
<protein>
    <submittedName>
        <fullName evidence="1">Uncharacterized protein</fullName>
    </submittedName>
</protein>
<name>A0AC61QY42_9FIRM</name>
<organism evidence="1 2">
    <name type="scientific">Hominisplanchenecus murintestinalis</name>
    <dbReference type="NCBI Taxonomy" id="2941517"/>
    <lineage>
        <taxon>Bacteria</taxon>
        <taxon>Bacillati</taxon>
        <taxon>Bacillota</taxon>
        <taxon>Clostridia</taxon>
        <taxon>Lachnospirales</taxon>
        <taxon>Lachnospiraceae</taxon>
        <taxon>Hominisplanchenecus</taxon>
    </lineage>
</organism>
<proteinExistence type="predicted"/>
<evidence type="ECO:0000313" key="1">
    <source>
        <dbReference type="EMBL" id="TGX97622.1"/>
    </source>
</evidence>
<gene>
    <name evidence="1" type="ORF">E5357_11785</name>
</gene>
<keyword evidence="2" id="KW-1185">Reference proteome</keyword>
<comment type="caution">
    <text evidence="1">The sequence shown here is derived from an EMBL/GenBank/DDBJ whole genome shotgun (WGS) entry which is preliminary data.</text>
</comment>
<accession>A0AC61QY42</accession>
<evidence type="ECO:0000313" key="2">
    <source>
        <dbReference type="Proteomes" id="UP000307720"/>
    </source>
</evidence>
<reference evidence="1" key="1">
    <citation type="submission" date="2019-04" db="EMBL/GenBank/DDBJ databases">
        <title>Microbes associate with the intestines of laboratory mice.</title>
        <authorList>
            <person name="Navarre W."/>
            <person name="Wong E."/>
            <person name="Huang K."/>
            <person name="Tropini C."/>
            <person name="Ng K."/>
            <person name="Yu B."/>
        </authorList>
    </citation>
    <scope>NUCLEOTIDE SEQUENCE</scope>
    <source>
        <strain evidence="1">NM72_1-8</strain>
    </source>
</reference>
<dbReference type="Proteomes" id="UP000307720">
    <property type="component" value="Unassembled WGS sequence"/>
</dbReference>